<feature type="non-terminal residue" evidence="1">
    <location>
        <position position="187"/>
    </location>
</feature>
<dbReference type="Proteomes" id="UP000054359">
    <property type="component" value="Unassembled WGS sequence"/>
</dbReference>
<reference evidence="1 2" key="1">
    <citation type="submission" date="2013-11" db="EMBL/GenBank/DDBJ databases">
        <title>Genome sequencing of Stegodyphus mimosarum.</title>
        <authorList>
            <person name="Bechsgaard J."/>
        </authorList>
    </citation>
    <scope>NUCLEOTIDE SEQUENCE [LARGE SCALE GENOMIC DNA]</scope>
</reference>
<accession>A0A087UEA3</accession>
<evidence type="ECO:0000313" key="1">
    <source>
        <dbReference type="EMBL" id="KFM75692.1"/>
    </source>
</evidence>
<dbReference type="OMA" id="ACEIISQ"/>
<keyword evidence="2" id="KW-1185">Reference proteome</keyword>
<dbReference type="AlphaFoldDB" id="A0A087UEA3"/>
<evidence type="ECO:0000313" key="2">
    <source>
        <dbReference type="Proteomes" id="UP000054359"/>
    </source>
</evidence>
<dbReference type="OrthoDB" id="10347923at2759"/>
<sequence length="187" mass="22081">MRNAWIFLLLLFLSHTFFTNFAASLVIHVSFTRMLRFLRTIRFLVRLTTFIRRLTFFRRFLGFVPLLMLRRQDKVGGKLLSFKEDSCFKKLACEIISQPYRSFADLTSGRRSDLFQQRLDDAEEKLLLSITLSSNEENDLCKKRYSSCPYSSREMLEAMKKFQKMKGELNIPRIVSSDIFKYPKGIS</sequence>
<organism evidence="1 2">
    <name type="scientific">Stegodyphus mimosarum</name>
    <name type="common">African social velvet spider</name>
    <dbReference type="NCBI Taxonomy" id="407821"/>
    <lineage>
        <taxon>Eukaryota</taxon>
        <taxon>Metazoa</taxon>
        <taxon>Ecdysozoa</taxon>
        <taxon>Arthropoda</taxon>
        <taxon>Chelicerata</taxon>
        <taxon>Arachnida</taxon>
        <taxon>Araneae</taxon>
        <taxon>Araneomorphae</taxon>
        <taxon>Entelegynae</taxon>
        <taxon>Eresoidea</taxon>
        <taxon>Eresidae</taxon>
        <taxon>Stegodyphus</taxon>
    </lineage>
</organism>
<proteinExistence type="predicted"/>
<name>A0A087UEA3_STEMI</name>
<gene>
    <name evidence="1" type="ORF">X975_26369</name>
</gene>
<protein>
    <submittedName>
        <fullName evidence="1">Uncharacterized protein</fullName>
    </submittedName>
</protein>
<dbReference type="EMBL" id="KK119425">
    <property type="protein sequence ID" value="KFM75692.1"/>
    <property type="molecule type" value="Genomic_DNA"/>
</dbReference>